<dbReference type="FunFam" id="3.40.1180.10:FF:000001">
    <property type="entry name" value="(2E,6E)-farnesyl-diphosphate-specific ditrans,polycis-undecaprenyl-diphosphate synthase"/>
    <property type="match status" value="1"/>
</dbReference>
<evidence type="ECO:0000313" key="3">
    <source>
        <dbReference type="EMBL" id="NDL66161.1"/>
    </source>
</evidence>
<dbReference type="EMBL" id="JAAEEH010000001">
    <property type="protein sequence ID" value="NDL66161.1"/>
    <property type="molecule type" value="Genomic_DNA"/>
</dbReference>
<feature type="active site" evidence="2">
    <location>
        <position position="21"/>
    </location>
</feature>
<dbReference type="GO" id="GO:0045547">
    <property type="term" value="F:ditrans,polycis-polyprenyl diphosphate synthase [(2E,6E)-farnesyl diphosphate specific] activity"/>
    <property type="evidence" value="ECO:0007669"/>
    <property type="project" value="TreeGrafter"/>
</dbReference>
<dbReference type="EC" id="2.5.1.-" evidence="2"/>
<protein>
    <recommendedName>
        <fullName evidence="2">Isoprenyl transferase</fullName>
        <ecNumber evidence="2">2.5.1.-</ecNumber>
    </recommendedName>
</protein>
<dbReference type="Pfam" id="PF01255">
    <property type="entry name" value="Prenyltransf"/>
    <property type="match status" value="1"/>
</dbReference>
<dbReference type="InterPro" id="IPR018520">
    <property type="entry name" value="UPP_synth-like_CS"/>
</dbReference>
<reference evidence="3 4" key="1">
    <citation type="submission" date="2020-01" db="EMBL/GenBank/DDBJ databases">
        <title>Anaeroalcalibacter tamaniensis gen. nov., sp. nov., moderately halophilic strictly anaerobic fermenter bacterium from mud volcano of Taman peninsula.</title>
        <authorList>
            <person name="Frolova A."/>
            <person name="Merkel A.Y."/>
            <person name="Slobodkin A.I."/>
        </authorList>
    </citation>
    <scope>NUCLEOTIDE SEQUENCE [LARGE SCALE GENOMIC DNA]</scope>
    <source>
        <strain evidence="3 4">F-3ap</strain>
    </source>
</reference>
<feature type="binding site" evidence="2">
    <location>
        <begin position="195"/>
        <end position="197"/>
    </location>
    <ligand>
        <name>substrate</name>
    </ligand>
</feature>
<comment type="cofactor">
    <cofactor evidence="2">
        <name>Mg(2+)</name>
        <dbReference type="ChEBI" id="CHEBI:18420"/>
    </cofactor>
    <text evidence="2">Binds 2 magnesium ions per subunit.</text>
</comment>
<comment type="caution">
    <text evidence="3">The sequence shown here is derived from an EMBL/GenBank/DDBJ whole genome shotgun (WGS) entry which is preliminary data.</text>
</comment>
<organism evidence="3 4">
    <name type="scientific">Anaerotalea alkaliphila</name>
    <dbReference type="NCBI Taxonomy" id="2662126"/>
    <lineage>
        <taxon>Bacteria</taxon>
        <taxon>Bacillati</taxon>
        <taxon>Bacillota</taxon>
        <taxon>Clostridia</taxon>
        <taxon>Eubacteriales</taxon>
        <taxon>Anaerotalea</taxon>
    </lineage>
</organism>
<dbReference type="Gene3D" id="3.40.1180.10">
    <property type="entry name" value="Decaprenyl diphosphate synthase-like"/>
    <property type="match status" value="1"/>
</dbReference>
<feature type="binding site" evidence="2">
    <location>
        <begin position="22"/>
        <end position="25"/>
    </location>
    <ligand>
        <name>substrate</name>
    </ligand>
</feature>
<feature type="binding site" evidence="2">
    <location>
        <position position="26"/>
    </location>
    <ligand>
        <name>substrate</name>
    </ligand>
</feature>
<sequence length="245" mass="28278">MDVQSLLKDCDIPEHVAIIMDGNGRWAKAKGRPRTYGHKKGSDVLKRICRDAYSLGIRYVTVYAFSTENWKRSPEEVGFLMDLLRQYLKESIKSAMENNMRVRMIGNRSALAVDIIQSIETLEEKTLNNTGLQLQIALNYGGRDEILRASRKIARDVLENRCDIESINEDLFSSSLDTAGIPDPELLIRTSGEERLSNYLLWQLAYAEFHFTKVFWPDFTKEHLVDALLHYNKKERRYGGVRDEN</sequence>
<dbReference type="NCBIfam" id="TIGR00055">
    <property type="entry name" value="uppS"/>
    <property type="match status" value="1"/>
</dbReference>
<feature type="binding site" evidence="2">
    <location>
        <position position="208"/>
    </location>
    <ligand>
        <name>Mg(2+)</name>
        <dbReference type="ChEBI" id="CHEBI:18420"/>
    </ligand>
</feature>
<dbReference type="CDD" id="cd00475">
    <property type="entry name" value="Cis_IPPS"/>
    <property type="match status" value="1"/>
</dbReference>
<dbReference type="InterPro" id="IPR001441">
    <property type="entry name" value="UPP_synth-like"/>
</dbReference>
<feature type="binding site" evidence="2">
    <location>
        <begin position="66"/>
        <end position="68"/>
    </location>
    <ligand>
        <name>substrate</name>
    </ligand>
</feature>
<comment type="function">
    <text evidence="2">Catalyzes the condensation of isopentenyl diphosphate (IPP) with allylic pyrophosphates generating different type of terpenoids.</text>
</comment>
<proteinExistence type="inferred from homology"/>
<feature type="binding site" evidence="2">
    <location>
        <position position="21"/>
    </location>
    <ligand>
        <name>Mg(2+)</name>
        <dbReference type="ChEBI" id="CHEBI:18420"/>
    </ligand>
</feature>
<comment type="subunit">
    <text evidence="2">Homodimer.</text>
</comment>
<dbReference type="HAMAP" id="MF_01139">
    <property type="entry name" value="ISPT"/>
    <property type="match status" value="1"/>
</dbReference>
<evidence type="ECO:0000313" key="4">
    <source>
        <dbReference type="Proteomes" id="UP000461585"/>
    </source>
</evidence>
<comment type="similarity">
    <text evidence="2">Belongs to the UPP synthase family.</text>
</comment>
<dbReference type="GO" id="GO:0000287">
    <property type="term" value="F:magnesium ion binding"/>
    <property type="evidence" value="ECO:0007669"/>
    <property type="project" value="UniProtKB-UniRule"/>
</dbReference>
<dbReference type="InterPro" id="IPR036424">
    <property type="entry name" value="UPP_synth-like_sf"/>
</dbReference>
<feature type="active site" description="Proton acceptor" evidence="2">
    <location>
        <position position="69"/>
    </location>
</feature>
<feature type="binding site" evidence="2">
    <location>
        <position position="38"/>
    </location>
    <ligand>
        <name>substrate</name>
    </ligand>
</feature>
<dbReference type="GO" id="GO:0016094">
    <property type="term" value="P:polyprenol biosynthetic process"/>
    <property type="evidence" value="ECO:0007669"/>
    <property type="project" value="TreeGrafter"/>
</dbReference>
<feature type="binding site" evidence="2">
    <location>
        <position position="72"/>
    </location>
    <ligand>
        <name>substrate</name>
    </ligand>
</feature>
<keyword evidence="4" id="KW-1185">Reference proteome</keyword>
<dbReference type="PROSITE" id="PS01066">
    <property type="entry name" value="UPP_SYNTHASE"/>
    <property type="match status" value="1"/>
</dbReference>
<evidence type="ECO:0000256" key="2">
    <source>
        <dbReference type="HAMAP-Rule" id="MF_01139"/>
    </source>
</evidence>
<dbReference type="NCBIfam" id="NF011405">
    <property type="entry name" value="PRK14830.1"/>
    <property type="match status" value="1"/>
</dbReference>
<dbReference type="AlphaFoldDB" id="A0A7X5HTI7"/>
<gene>
    <name evidence="3" type="ORF">GXN74_00175</name>
</gene>
<evidence type="ECO:0000256" key="1">
    <source>
        <dbReference type="ARBA" id="ARBA00022679"/>
    </source>
</evidence>
<dbReference type="SUPFAM" id="SSF64005">
    <property type="entry name" value="Undecaprenyl diphosphate synthase"/>
    <property type="match status" value="1"/>
</dbReference>
<dbReference type="Proteomes" id="UP000461585">
    <property type="component" value="Unassembled WGS sequence"/>
</dbReference>
<keyword evidence="2" id="KW-0460">Magnesium</keyword>
<feature type="binding site" evidence="2">
    <location>
        <position position="70"/>
    </location>
    <ligand>
        <name>substrate</name>
    </ligand>
</feature>
<accession>A0A7X5HTI7</accession>
<feature type="binding site" evidence="2">
    <location>
        <position position="189"/>
    </location>
    <ligand>
        <name>substrate</name>
    </ligand>
</feature>
<dbReference type="PANTHER" id="PTHR10291">
    <property type="entry name" value="DEHYDRODOLICHYL DIPHOSPHATE SYNTHASE FAMILY MEMBER"/>
    <property type="match status" value="1"/>
</dbReference>
<dbReference type="RefSeq" id="WP_162368890.1">
    <property type="nucleotide sequence ID" value="NZ_JAAEEH010000001.1"/>
</dbReference>
<feature type="binding site" evidence="2">
    <location>
        <position position="34"/>
    </location>
    <ligand>
        <name>substrate</name>
    </ligand>
</feature>
<dbReference type="PANTHER" id="PTHR10291:SF0">
    <property type="entry name" value="DEHYDRODOLICHYL DIPHOSPHATE SYNTHASE 2"/>
    <property type="match status" value="1"/>
</dbReference>
<keyword evidence="1 2" id="KW-0808">Transferase</keyword>
<name>A0A7X5HTI7_9FIRM</name>
<keyword evidence="2" id="KW-0479">Metal-binding</keyword>